<dbReference type="GO" id="GO:0003700">
    <property type="term" value="F:DNA-binding transcription factor activity"/>
    <property type="evidence" value="ECO:0007669"/>
    <property type="project" value="InterPro"/>
</dbReference>
<dbReference type="InterPro" id="IPR036388">
    <property type="entry name" value="WH-like_DNA-bd_sf"/>
</dbReference>
<dbReference type="InterPro" id="IPR005119">
    <property type="entry name" value="LysR_subst-bd"/>
</dbReference>
<gene>
    <name evidence="6" type="ORF">FJU30_20905</name>
</gene>
<dbReference type="OrthoDB" id="646694at2"/>
<evidence type="ECO:0000313" key="7">
    <source>
        <dbReference type="Proteomes" id="UP000335415"/>
    </source>
</evidence>
<name>A0A5J5FTU3_9GAMM</name>
<dbReference type="PROSITE" id="PS50931">
    <property type="entry name" value="HTH_LYSR"/>
    <property type="match status" value="1"/>
</dbReference>
<dbReference type="Pfam" id="PF00126">
    <property type="entry name" value="HTH_1"/>
    <property type="match status" value="1"/>
</dbReference>
<dbReference type="RefSeq" id="WP_150436914.1">
    <property type="nucleotide sequence ID" value="NZ_VYKJ01000013.1"/>
</dbReference>
<dbReference type="InterPro" id="IPR000847">
    <property type="entry name" value="LysR_HTH_N"/>
</dbReference>
<evidence type="ECO:0000256" key="1">
    <source>
        <dbReference type="ARBA" id="ARBA00009437"/>
    </source>
</evidence>
<dbReference type="AlphaFoldDB" id="A0A5J5FTU3"/>
<dbReference type="CDD" id="cd05466">
    <property type="entry name" value="PBP2_LTTR_substrate"/>
    <property type="match status" value="1"/>
</dbReference>
<comment type="caution">
    <text evidence="6">The sequence shown here is derived from an EMBL/GenBank/DDBJ whole genome shotgun (WGS) entry which is preliminary data.</text>
</comment>
<evidence type="ECO:0000256" key="3">
    <source>
        <dbReference type="ARBA" id="ARBA00023125"/>
    </source>
</evidence>
<organism evidence="6 7">
    <name type="scientific">Affinibrenneria salicis</name>
    <dbReference type="NCBI Taxonomy" id="2590031"/>
    <lineage>
        <taxon>Bacteria</taxon>
        <taxon>Pseudomonadati</taxon>
        <taxon>Pseudomonadota</taxon>
        <taxon>Gammaproteobacteria</taxon>
        <taxon>Enterobacterales</taxon>
        <taxon>Pectobacteriaceae</taxon>
        <taxon>Affinibrenneria</taxon>
    </lineage>
</organism>
<protein>
    <submittedName>
        <fullName evidence="6">LysR family transcriptional regulator</fullName>
    </submittedName>
</protein>
<dbReference type="PANTHER" id="PTHR30419:SF8">
    <property type="entry name" value="NITROGEN ASSIMILATION TRANSCRIPTIONAL ACTIVATOR-RELATED"/>
    <property type="match status" value="1"/>
</dbReference>
<evidence type="ECO:0000259" key="5">
    <source>
        <dbReference type="PROSITE" id="PS50931"/>
    </source>
</evidence>
<keyword evidence="2" id="KW-0805">Transcription regulation</keyword>
<keyword evidence="3" id="KW-0238">DNA-binding</keyword>
<dbReference type="PANTHER" id="PTHR30419">
    <property type="entry name" value="HTH-TYPE TRANSCRIPTIONAL REGULATOR YBHD"/>
    <property type="match status" value="1"/>
</dbReference>
<proteinExistence type="inferred from homology"/>
<dbReference type="InterPro" id="IPR036390">
    <property type="entry name" value="WH_DNA-bd_sf"/>
</dbReference>
<dbReference type="SUPFAM" id="SSF46785">
    <property type="entry name" value="Winged helix' DNA-binding domain"/>
    <property type="match status" value="1"/>
</dbReference>
<evidence type="ECO:0000256" key="2">
    <source>
        <dbReference type="ARBA" id="ARBA00023015"/>
    </source>
</evidence>
<sequence length="298" mass="33658">MDFKRLKYFCKVVEQGSISQAARALNIAQPPLSKRIQELEEELDIPLFIRAGRKVEPNEAGYYLYRKACEILRQVDDTARETIQISNRENRVLRIGLTHLFQSYFKPLFLELYRRHPDLKLNISVSDSGNLESLLNEGLLDVALMQKPARPEAFDCIVFNPVPLVAVVNKHLLSEKPQGALSCFDLGRFPLLLLHRSKDPGTYEILMEHFRKSGVHPNVIMRIAQPTVILDWLESGLEAAALLPGSEVDGENLKNCYVAQIFPSPLVFFPALVKMSVTFSMPELTDIIKAGYPLPAAK</sequence>
<dbReference type="GO" id="GO:0005829">
    <property type="term" value="C:cytosol"/>
    <property type="evidence" value="ECO:0007669"/>
    <property type="project" value="TreeGrafter"/>
</dbReference>
<dbReference type="Gene3D" id="3.40.190.290">
    <property type="match status" value="1"/>
</dbReference>
<feature type="domain" description="HTH lysR-type" evidence="5">
    <location>
        <begin position="1"/>
        <end position="58"/>
    </location>
</feature>
<comment type="similarity">
    <text evidence="1">Belongs to the LysR transcriptional regulatory family.</text>
</comment>
<dbReference type="PRINTS" id="PR00039">
    <property type="entry name" value="HTHLYSR"/>
</dbReference>
<keyword evidence="4" id="KW-0804">Transcription</keyword>
<accession>A0A5J5FTU3</accession>
<dbReference type="FunFam" id="1.10.10.10:FF:000001">
    <property type="entry name" value="LysR family transcriptional regulator"/>
    <property type="match status" value="1"/>
</dbReference>
<dbReference type="GO" id="GO:0003677">
    <property type="term" value="F:DNA binding"/>
    <property type="evidence" value="ECO:0007669"/>
    <property type="project" value="UniProtKB-KW"/>
</dbReference>
<evidence type="ECO:0000256" key="4">
    <source>
        <dbReference type="ARBA" id="ARBA00023163"/>
    </source>
</evidence>
<dbReference type="EMBL" id="VYKJ01000013">
    <property type="protein sequence ID" value="KAA8996669.1"/>
    <property type="molecule type" value="Genomic_DNA"/>
</dbReference>
<dbReference type="InterPro" id="IPR050950">
    <property type="entry name" value="HTH-type_LysR_regulators"/>
</dbReference>
<dbReference type="Pfam" id="PF03466">
    <property type="entry name" value="LysR_substrate"/>
    <property type="match status" value="1"/>
</dbReference>
<keyword evidence="7" id="KW-1185">Reference proteome</keyword>
<evidence type="ECO:0000313" key="6">
    <source>
        <dbReference type="EMBL" id="KAA8996669.1"/>
    </source>
</evidence>
<dbReference type="Proteomes" id="UP000335415">
    <property type="component" value="Unassembled WGS sequence"/>
</dbReference>
<dbReference type="SUPFAM" id="SSF53850">
    <property type="entry name" value="Periplasmic binding protein-like II"/>
    <property type="match status" value="1"/>
</dbReference>
<dbReference type="Gene3D" id="1.10.10.10">
    <property type="entry name" value="Winged helix-like DNA-binding domain superfamily/Winged helix DNA-binding domain"/>
    <property type="match status" value="1"/>
</dbReference>
<reference evidence="6 7" key="1">
    <citation type="submission" date="2019-09" db="EMBL/GenBank/DDBJ databases">
        <authorList>
            <person name="Li Y."/>
        </authorList>
    </citation>
    <scope>NUCLEOTIDE SEQUENCE [LARGE SCALE GENOMIC DNA]</scope>
    <source>
        <strain evidence="6 7">L3-3HA</strain>
    </source>
</reference>